<keyword evidence="3" id="KW-1185">Reference proteome</keyword>
<dbReference type="Proteomes" id="UP000006073">
    <property type="component" value="Unassembled WGS sequence"/>
</dbReference>
<protein>
    <submittedName>
        <fullName evidence="2">Uncharacterized protein</fullName>
    </submittedName>
</protein>
<feature type="region of interest" description="Disordered" evidence="1">
    <location>
        <begin position="1"/>
        <end position="46"/>
    </location>
</feature>
<dbReference type="EMBL" id="ALWO02000036">
    <property type="protein sequence ID" value="EOZ96108.1"/>
    <property type="molecule type" value="Genomic_DNA"/>
</dbReference>
<name>S2E212_INDAL</name>
<evidence type="ECO:0000256" key="1">
    <source>
        <dbReference type="SAM" id="MobiDB-lite"/>
    </source>
</evidence>
<accession>S2E212</accession>
<evidence type="ECO:0000313" key="3">
    <source>
        <dbReference type="Proteomes" id="UP000006073"/>
    </source>
</evidence>
<dbReference type="AlphaFoldDB" id="S2E212"/>
<evidence type="ECO:0000313" key="2">
    <source>
        <dbReference type="EMBL" id="EOZ96108.1"/>
    </source>
</evidence>
<feature type="compositionally biased region" description="Basic residues" evidence="1">
    <location>
        <begin position="31"/>
        <end position="46"/>
    </location>
</feature>
<organism evidence="2 3">
    <name type="scientific">Indibacter alkaliphilus (strain CCUG 57479 / KCTC 22604 / LW1)</name>
    <dbReference type="NCBI Taxonomy" id="1189612"/>
    <lineage>
        <taxon>Bacteria</taxon>
        <taxon>Pseudomonadati</taxon>
        <taxon>Bacteroidota</taxon>
        <taxon>Cytophagia</taxon>
        <taxon>Cytophagales</taxon>
        <taxon>Cyclobacteriaceae</taxon>
    </lineage>
</organism>
<sequence length="46" mass="5293">MCAHHGHLVSKTPNYFREGEMPVPSNDRITGRKVGKTRNRFRSVPQ</sequence>
<gene>
    <name evidence="2" type="ORF">A33Q_2701</name>
</gene>
<proteinExistence type="predicted"/>
<reference evidence="2 3" key="1">
    <citation type="journal article" date="2013" name="Genome Announc.">
        <title>Draft Genome Sequence of Indibacter alkaliphilus Strain LW1T, Isolated from Lonar Lake, a Haloalkaline Lake in the Buldana District of Maharashtra, India.</title>
        <authorList>
            <person name="Singh A."/>
            <person name="Kumar Jangir P."/>
            <person name="Sharma R."/>
            <person name="Singh A."/>
            <person name="Kumar Pinnaka A."/>
            <person name="Shivaji S."/>
        </authorList>
    </citation>
    <scope>NUCLEOTIDE SEQUENCE [LARGE SCALE GENOMIC DNA]</scope>
    <source>
        <strain evidence="3">CCUG 57479 / KCTC 22604 / LW1</strain>
    </source>
</reference>
<comment type="caution">
    <text evidence="2">The sequence shown here is derived from an EMBL/GenBank/DDBJ whole genome shotgun (WGS) entry which is preliminary data.</text>
</comment>